<keyword evidence="3" id="KW-1185">Reference proteome</keyword>
<dbReference type="Proteomes" id="UP000295479">
    <property type="component" value="Unassembled WGS sequence"/>
</dbReference>
<reference evidence="2 3" key="1">
    <citation type="submission" date="2019-03" db="EMBL/GenBank/DDBJ databases">
        <title>Flavobacterium AR-3-4 sp. nov. isolated from arctic soil.</title>
        <authorList>
            <person name="Chaudhary D.K."/>
        </authorList>
    </citation>
    <scope>NUCLEOTIDE SEQUENCE [LARGE SCALE GENOMIC DNA]</scope>
    <source>
        <strain evidence="2 3">AR-3-4</strain>
    </source>
</reference>
<dbReference type="Pfam" id="PF00534">
    <property type="entry name" value="Glycos_transf_1"/>
    <property type="match status" value="1"/>
</dbReference>
<dbReference type="Gene3D" id="3.40.50.2000">
    <property type="entry name" value="Glycogen Phosphorylase B"/>
    <property type="match status" value="2"/>
</dbReference>
<accession>A0A4R5CFH0</accession>
<protein>
    <submittedName>
        <fullName evidence="2">Glycosyltransferase</fullName>
    </submittedName>
</protein>
<evidence type="ECO:0000259" key="1">
    <source>
        <dbReference type="Pfam" id="PF00534"/>
    </source>
</evidence>
<dbReference type="PANTHER" id="PTHR12526:SF572">
    <property type="entry name" value="BLL5144 PROTEIN"/>
    <property type="match status" value="1"/>
</dbReference>
<gene>
    <name evidence="2" type="ORF">E0F76_10370</name>
</gene>
<dbReference type="InterPro" id="IPR008928">
    <property type="entry name" value="6-hairpin_glycosidase_sf"/>
</dbReference>
<name>A0A4R5CFH0_9FLAO</name>
<dbReference type="EMBL" id="SMFK01000005">
    <property type="protein sequence ID" value="TDD97033.1"/>
    <property type="molecule type" value="Genomic_DNA"/>
</dbReference>
<dbReference type="SUPFAM" id="SSF53756">
    <property type="entry name" value="UDP-Glycosyltransferase/glycogen phosphorylase"/>
    <property type="match status" value="1"/>
</dbReference>
<organism evidence="2 3">
    <name type="scientific">Flavobacterium cellulosilyticum</name>
    <dbReference type="NCBI Taxonomy" id="2541731"/>
    <lineage>
        <taxon>Bacteria</taxon>
        <taxon>Pseudomonadati</taxon>
        <taxon>Bacteroidota</taxon>
        <taxon>Flavobacteriia</taxon>
        <taxon>Flavobacteriales</taxon>
        <taxon>Flavobacteriaceae</taxon>
        <taxon>Flavobacterium</taxon>
    </lineage>
</organism>
<sequence>MKIEKEIKMLIVSSYPPRECGLATFSNDVLISIKKVFGATLPIEICALQNEKVTYKYGKEVKYTIATSSLDNYRLVAEKINERNDIGLVCIQHEFGLHGGEYGNYILAFLLALNKQIITVFHTVLPQPDETRKKIVQAIIDLSNKIVVLTTNSREILVNQYGIQNSKINLIPHGIHSILWEQKKIVKDKYHYSDKIVLSAFGLISENKGIETVLYALPEIVAKHPEVIYLVIGKTHPEIIKSEGEQYRNQLVAITQELHLDNNVIFINEYVELKQLLDYLTLSDIYLFSSKDPNQAVSGTFAYAMGCGCAVISTPIPHAIEVLKEGNGILLNSFSNSNEFQEAIIKLVENKELRIQMGRKAFSQSQETIWENIAIKYGLLFCELTNKEEDLKFELPPLQLDHIKDLTTDYGILQFSIFSEPDLSSGYTLDDNARALINMIMHFSLYHDNEVLKLAEIYLRFIEGIQRKDGLFDNYKDIDCQLTAKNLEVNLEDSNGRALWSLGYVISHKNILPIDFIIRAETCWEKAFIRLNEINSPRAIAYTLKGLYFYHLVYPHDKIQVNIKQLADKLLELYNIHSEEFWSWYENYMTYVNNVLPEAMMYSYLATRETEYLKIATITFDFLLSHYFMKGQIKVISNRGWFKKENERVFYGEQPIEIATTIITLDLFYQITGNIKYKEQIKVAYNWYLGNNHLKQIMYNPKNGASYDGLEDKSININQGAESTLCFFKARMIMDKYANNNS</sequence>
<dbReference type="GO" id="GO:0016757">
    <property type="term" value="F:glycosyltransferase activity"/>
    <property type="evidence" value="ECO:0007669"/>
    <property type="project" value="InterPro"/>
</dbReference>
<dbReference type="SUPFAM" id="SSF48208">
    <property type="entry name" value="Six-hairpin glycosidases"/>
    <property type="match status" value="1"/>
</dbReference>
<keyword evidence="2" id="KW-0808">Transferase</keyword>
<dbReference type="OrthoDB" id="9765330at2"/>
<dbReference type="Gene3D" id="1.50.10.20">
    <property type="match status" value="1"/>
</dbReference>
<dbReference type="GO" id="GO:0005975">
    <property type="term" value="P:carbohydrate metabolic process"/>
    <property type="evidence" value="ECO:0007669"/>
    <property type="project" value="InterPro"/>
</dbReference>
<proteinExistence type="predicted"/>
<evidence type="ECO:0000313" key="3">
    <source>
        <dbReference type="Proteomes" id="UP000295479"/>
    </source>
</evidence>
<feature type="domain" description="Glycosyl transferase family 1" evidence="1">
    <location>
        <begin position="184"/>
        <end position="361"/>
    </location>
</feature>
<dbReference type="PANTHER" id="PTHR12526">
    <property type="entry name" value="GLYCOSYLTRANSFERASE"/>
    <property type="match status" value="1"/>
</dbReference>
<evidence type="ECO:0000313" key="2">
    <source>
        <dbReference type="EMBL" id="TDD97033.1"/>
    </source>
</evidence>
<dbReference type="AlphaFoldDB" id="A0A4R5CFH0"/>
<comment type="caution">
    <text evidence="2">The sequence shown here is derived from an EMBL/GenBank/DDBJ whole genome shotgun (WGS) entry which is preliminary data.</text>
</comment>
<dbReference type="InterPro" id="IPR001296">
    <property type="entry name" value="Glyco_trans_1"/>
</dbReference>
<dbReference type="RefSeq" id="WP_132005237.1">
    <property type="nucleotide sequence ID" value="NZ_SMFK01000005.1"/>
</dbReference>